<dbReference type="PANTHER" id="PTHR14555">
    <property type="entry name" value="MYELIN-ASSOCIATED OLIGODENDROCYTIC BASIC PROTEIN MOBP -RELATED"/>
    <property type="match status" value="1"/>
</dbReference>
<comment type="subcellular location">
    <subcellularLocation>
        <location evidence="1">Cytoplasm</location>
        <location evidence="1">Perinuclear region</location>
    </subcellularLocation>
</comment>
<dbReference type="Proteomes" id="UP000710432">
    <property type="component" value="Unassembled WGS sequence"/>
</dbReference>
<feature type="region of interest" description="Disordered" evidence="6">
    <location>
        <begin position="676"/>
        <end position="711"/>
    </location>
</feature>
<keyword evidence="4" id="KW-0863">Zinc-finger</keyword>
<gene>
    <name evidence="8" type="ORF">LTLLF_168335</name>
</gene>
<sequence length="1135" mass="124736">MQHLQGFLHRAIFGVVKNLKELKEQIQKGANSKGGQRQRAVGGFRDFSEWVTVPLWRGERQATRDGLACLMEVHAIYFRHPCLTLTMGRKLDLSGLTDDETEHVLQVVQRDFNLRKKEEERLSEMKQRLAEENSKCSILSKHQKFVERCCMRCCSPFTFLVNARRRCGECKFSVCKSCCSYQKHEKLWVCCVCQQARLLRTQSLEWFYSNVKSRFKRFGSAKVLKNLYRKHRLENGACFDILGAGLFEPTLENEGSISGSDSTFYRQSEGHSMMDTLAVALRVAEEAIEEAISKAESHGDSLDKQNEASYLRDHKEELTEELATTILQRIIRKQKSKAEPQAEEEGLEWPQPQSGGGKAGDEETTAPPGRQRARATLWRSQSAYSFTTVDALKTCSAEAAPRQARDRGQRLLEESALPSWKSMDGLDGANLAPVLQSPDGNWMALKDEGTRPPSRLLAKPKSGTFQALEVASSVTSAYDGLGSDYSEEDFDYSEALSKLCPLSQGRAKQSQPQPTQCSGQGPSATSPSNPEAMGSDSETSSTSSSREAGRRARLTWLQRKAPKNPAAEKMRLQGELDVNFNPQAVCGETSDSSDSEETLHTADRRARRWRRARVGPEEPNRGLSLPGSHPQGLHTHQVSDNVSETDISNEAQNSRTSTDSAEEKLRNRLYKLAMKMSEKETSSGEDQESEPKTEPENQKESFSSEGNSQDVQEELKKKCSAVSLCNISTEVLKVINATEELIAESAGPFEIPPVPTDRDMGMFPLGTDQVRLDKQLTSLEENVYLAAGTVYGLEGQLSELEDAARCIHSSTGEMELADLEDQVAAAAAQVHHAELQISDIESRISALTIAGLNIAPCVRLTRRRDQKQRSQVQTIDTSRQQRRKLPAPPVKPEKIEASSVTPVKTFNRNFLLQGSSTSRPSEREGDPKDLVVNIISGPVTPRDGSSFPVSVRSHNGPLIPSFDSCPQQSSKRQPFCLVSWPVLDLGENCGFPGGTHTRSAGTLVGRGDGEQQEEERRGPREPRVETAGGAFLAAAPGSCPGRRLGQDGPRLPAVGSRPPADPGAATGAGGRARGHVAAARVAKYAAPAILCEKPQRRLPARAPLPPPPPPLRPPAHRASAASLISVSRRCSLLTR</sequence>
<proteinExistence type="predicted"/>
<dbReference type="InterPro" id="IPR010911">
    <property type="entry name" value="Rab_BD"/>
</dbReference>
<feature type="compositionally biased region" description="Polar residues" evidence="6">
    <location>
        <begin position="869"/>
        <end position="878"/>
    </location>
</feature>
<evidence type="ECO:0000256" key="3">
    <source>
        <dbReference type="ARBA" id="ARBA00022723"/>
    </source>
</evidence>
<accession>A0A8J6KQ21</accession>
<dbReference type="GO" id="GO:0006886">
    <property type="term" value="P:intracellular protein transport"/>
    <property type="evidence" value="ECO:0007669"/>
    <property type="project" value="InterPro"/>
</dbReference>
<evidence type="ECO:0000256" key="2">
    <source>
        <dbReference type="ARBA" id="ARBA00022490"/>
    </source>
</evidence>
<feature type="region of interest" description="Disordered" evidence="6">
    <location>
        <begin position="1093"/>
        <end position="1120"/>
    </location>
</feature>
<dbReference type="FunFam" id="3.30.40.10:FF:000018">
    <property type="entry name" value="Synaptotagmin-like 5, isoform CRA_a"/>
    <property type="match status" value="1"/>
</dbReference>
<dbReference type="Gene3D" id="3.30.40.10">
    <property type="entry name" value="Zinc/RING finger domain, C3HC4 (zinc finger)"/>
    <property type="match status" value="1"/>
</dbReference>
<dbReference type="SUPFAM" id="SSF57903">
    <property type="entry name" value="FYVE/PHD zinc finger"/>
    <property type="match status" value="1"/>
</dbReference>
<comment type="caution">
    <text evidence="8">The sequence shown here is derived from an EMBL/GenBank/DDBJ whole genome shotgun (WGS) entry which is preliminary data.</text>
</comment>
<feature type="region of interest" description="Disordered" evidence="6">
    <location>
        <begin position="334"/>
        <end position="377"/>
    </location>
</feature>
<keyword evidence="3" id="KW-0479">Metal-binding</keyword>
<keyword evidence="2" id="KW-0963">Cytoplasm</keyword>
<feature type="compositionally biased region" description="Polar residues" evidence="6">
    <location>
        <begin position="700"/>
        <end position="710"/>
    </location>
</feature>
<keyword evidence="5" id="KW-0862">Zinc</keyword>
<dbReference type="GO" id="GO:0017022">
    <property type="term" value="F:myosin binding"/>
    <property type="evidence" value="ECO:0007669"/>
    <property type="project" value="TreeGrafter"/>
</dbReference>
<evidence type="ECO:0000256" key="1">
    <source>
        <dbReference type="ARBA" id="ARBA00004556"/>
    </source>
</evidence>
<feature type="compositionally biased region" description="Polar residues" evidence="6">
    <location>
        <begin position="634"/>
        <end position="659"/>
    </location>
</feature>
<feature type="compositionally biased region" description="Basic and acidic residues" evidence="6">
    <location>
        <begin position="689"/>
        <end position="699"/>
    </location>
</feature>
<reference evidence="8" key="1">
    <citation type="submission" date="2020-03" db="EMBL/GenBank/DDBJ databases">
        <title>Studies in the Genomics of Life Span.</title>
        <authorList>
            <person name="Glass D."/>
        </authorList>
    </citation>
    <scope>NUCLEOTIDE SEQUENCE</scope>
    <source>
        <strain evidence="8">LTLLF</strain>
        <tissue evidence="8">Muscle</tissue>
    </source>
</reference>
<feature type="compositionally biased region" description="Polar residues" evidence="6">
    <location>
        <begin position="506"/>
        <end position="529"/>
    </location>
</feature>
<feature type="compositionally biased region" description="Low complexity" evidence="6">
    <location>
        <begin position="534"/>
        <end position="546"/>
    </location>
</feature>
<evidence type="ECO:0000256" key="6">
    <source>
        <dbReference type="SAM" id="MobiDB-lite"/>
    </source>
</evidence>
<dbReference type="InterPro" id="IPR013083">
    <property type="entry name" value="Znf_RING/FYVE/PHD"/>
</dbReference>
<feature type="domain" description="RabBD" evidence="7">
    <location>
        <begin position="90"/>
        <end position="210"/>
    </location>
</feature>
<dbReference type="GO" id="GO:0031267">
    <property type="term" value="F:small GTPase binding"/>
    <property type="evidence" value="ECO:0007669"/>
    <property type="project" value="InterPro"/>
</dbReference>
<dbReference type="GO" id="GO:0003779">
    <property type="term" value="F:actin binding"/>
    <property type="evidence" value="ECO:0007669"/>
    <property type="project" value="TreeGrafter"/>
</dbReference>
<dbReference type="GO" id="GO:0048471">
    <property type="term" value="C:perinuclear region of cytoplasm"/>
    <property type="evidence" value="ECO:0007669"/>
    <property type="project" value="UniProtKB-SubCell"/>
</dbReference>
<evidence type="ECO:0000259" key="7">
    <source>
        <dbReference type="PROSITE" id="PS50916"/>
    </source>
</evidence>
<feature type="region of interest" description="Disordered" evidence="6">
    <location>
        <begin position="503"/>
        <end position="664"/>
    </location>
</feature>
<evidence type="ECO:0000313" key="8">
    <source>
        <dbReference type="EMBL" id="KAH0507501.1"/>
    </source>
</evidence>
<feature type="region of interest" description="Disordered" evidence="6">
    <location>
        <begin position="994"/>
        <end position="1071"/>
    </location>
</feature>
<feature type="compositionally biased region" description="Pro residues" evidence="6">
    <location>
        <begin position="1102"/>
        <end position="1113"/>
    </location>
</feature>
<dbReference type="GO" id="GO:0008270">
    <property type="term" value="F:zinc ion binding"/>
    <property type="evidence" value="ECO:0007669"/>
    <property type="project" value="UniProtKB-KW"/>
</dbReference>
<organism evidence="8 9">
    <name type="scientific">Microtus ochrogaster</name>
    <name type="common">Prairie vole</name>
    <dbReference type="NCBI Taxonomy" id="79684"/>
    <lineage>
        <taxon>Eukaryota</taxon>
        <taxon>Metazoa</taxon>
        <taxon>Chordata</taxon>
        <taxon>Craniata</taxon>
        <taxon>Vertebrata</taxon>
        <taxon>Euteleostomi</taxon>
        <taxon>Mammalia</taxon>
        <taxon>Eutheria</taxon>
        <taxon>Euarchontoglires</taxon>
        <taxon>Glires</taxon>
        <taxon>Rodentia</taxon>
        <taxon>Myomorpha</taxon>
        <taxon>Muroidea</taxon>
        <taxon>Cricetidae</taxon>
        <taxon>Arvicolinae</taxon>
        <taxon>Microtus</taxon>
    </lineage>
</organism>
<feature type="compositionally biased region" description="Basic and acidic residues" evidence="6">
    <location>
        <begin position="1014"/>
        <end position="1024"/>
    </location>
</feature>
<evidence type="ECO:0000313" key="9">
    <source>
        <dbReference type="Proteomes" id="UP000710432"/>
    </source>
</evidence>
<feature type="region of interest" description="Disordered" evidence="6">
    <location>
        <begin position="863"/>
        <end position="895"/>
    </location>
</feature>
<dbReference type="GO" id="GO:0030864">
    <property type="term" value="C:cortical actin cytoskeleton"/>
    <property type="evidence" value="ECO:0007669"/>
    <property type="project" value="TreeGrafter"/>
</dbReference>
<dbReference type="Pfam" id="PF04698">
    <property type="entry name" value="Rab_eff_C"/>
    <property type="match status" value="1"/>
</dbReference>
<evidence type="ECO:0000256" key="5">
    <source>
        <dbReference type="ARBA" id="ARBA00022833"/>
    </source>
</evidence>
<dbReference type="InterPro" id="IPR051745">
    <property type="entry name" value="Intracell_Transport_Effector"/>
</dbReference>
<dbReference type="Pfam" id="PF02318">
    <property type="entry name" value="FYVE_2"/>
    <property type="match status" value="1"/>
</dbReference>
<evidence type="ECO:0000256" key="4">
    <source>
        <dbReference type="ARBA" id="ARBA00022771"/>
    </source>
</evidence>
<dbReference type="PROSITE" id="PS50916">
    <property type="entry name" value="RABBD"/>
    <property type="match status" value="1"/>
</dbReference>
<dbReference type="InterPro" id="IPR041282">
    <property type="entry name" value="FYVE_2"/>
</dbReference>
<dbReference type="PANTHER" id="PTHR14555:SF6">
    <property type="entry name" value="RAB EFFECTOR MYRIP"/>
    <property type="match status" value="1"/>
</dbReference>
<protein>
    <submittedName>
        <fullName evidence="8">Rab effector MyRIP</fullName>
    </submittedName>
</protein>
<dbReference type="InterPro" id="IPR011011">
    <property type="entry name" value="Znf_FYVE_PHD"/>
</dbReference>
<name>A0A8J6KQ21_MICOH</name>
<dbReference type="EMBL" id="JAATJU010023548">
    <property type="protein sequence ID" value="KAH0507501.1"/>
    <property type="molecule type" value="Genomic_DNA"/>
</dbReference>
<dbReference type="InterPro" id="IPR006788">
    <property type="entry name" value="Myrip/Melanophilin"/>
</dbReference>
<dbReference type="AlphaFoldDB" id="A0A8J6KQ21"/>